<dbReference type="Gene3D" id="3.40.50.720">
    <property type="entry name" value="NAD(P)-binding Rossmann-like Domain"/>
    <property type="match status" value="1"/>
</dbReference>
<keyword evidence="4" id="KW-0511">Multifunctional enzyme</keyword>
<protein>
    <submittedName>
        <fullName evidence="6">SDR family NAD(P)-dependent oxidoreductase</fullName>
    </submittedName>
</protein>
<sequence>VPDLGHAGVWGLVRSAQTENPGRFVLVDVEDAAGVADVLPAVLASGEPQVVVRDGQVLGARLVAAGSGAGGVLVPPVGVPWRLDVSRPGALEHLALLPCEELSAPLGPGEVRIAVRAAGVNFRDVLLALDMYPERTPMGREAAGVVTEVGAEVTDLAPGDRVMGMFLGAFGPTAVCDRRAVVPVPEGWSFEQAASVPVAFVTAYYGLVDLAGVRAGESVLVHAAAGGVGTAAVQLARHLGAEVFGTASAGKWDALRLAGLGEGRIASSRTVEFEREFLAATAGRGVDVVLDSLAGEFVDASLRLLSRGGRFIEMGKADIRDPQQVAADHPGVTYQAFDLVDAGLDRFQEILTEIVGLFGRGVLTPLPVTSWDVRRAPEAFRWMSQARHVGKIVLTMPRVWDRDGTVLITGGTGTLGGLVARHLVTGHGMRHLVLAGRRGMEAPRAKELLSELEELGAEVSVVACDVADGDAVRGLVAGIGAEHPLTAVVHTAGVLADATIPALTREDLDAVLRAKVDAVVHLHEATRDLDLAGFVLFSSASGVLGSPGQGNYAAANSFLDAFAHDRRAAGLPALSLAWGLWAQTSDMTARLGGDDRERFARSGLAPIPNEQALAFFDASLADDRPLLVPIRLDQAGLRSQAASGALPPLLSGLVRTPVRRGANTGVAAEGPSLAQRLSAMPETDHKRVVEEIVRGNLAAVLGHASPAEIAPDSSFQDLGIDSLTAVELRNRLKGATGLRLSGSLIFDYPSPESLVGHILDELSVEIDSAGRGATGADSDDAAIWRTITSIPLTRIREAGVLETLLRLAEPGGEAETTAGEAEGTSIASMDVDDLVRIALGESNTPADMEGTNA</sequence>
<dbReference type="InterPro" id="IPR055123">
    <property type="entry name" value="SpnB-like_Rossmann"/>
</dbReference>
<dbReference type="InterPro" id="IPR006162">
    <property type="entry name" value="Ppantetheine_attach_site"/>
</dbReference>
<keyword evidence="1" id="KW-0596">Phosphopantetheine</keyword>
<dbReference type="InterPro" id="IPR011032">
    <property type="entry name" value="GroES-like_sf"/>
</dbReference>
<dbReference type="InterPro" id="IPR009081">
    <property type="entry name" value="PP-bd_ACP"/>
</dbReference>
<dbReference type="InterPro" id="IPR036736">
    <property type="entry name" value="ACP-like_sf"/>
</dbReference>
<evidence type="ECO:0000313" key="6">
    <source>
        <dbReference type="EMBL" id="NGO49278.1"/>
    </source>
</evidence>
<dbReference type="Gene3D" id="3.40.50.11460">
    <property type="match status" value="1"/>
</dbReference>
<evidence type="ECO:0000256" key="1">
    <source>
        <dbReference type="ARBA" id="ARBA00022450"/>
    </source>
</evidence>
<dbReference type="SUPFAM" id="SSF50129">
    <property type="entry name" value="GroES-like"/>
    <property type="match status" value="1"/>
</dbReference>
<dbReference type="InterPro" id="IPR050091">
    <property type="entry name" value="PKS_NRPS_Biosynth_Enz"/>
</dbReference>
<dbReference type="Gene3D" id="1.10.1200.10">
    <property type="entry name" value="ACP-like"/>
    <property type="match status" value="1"/>
</dbReference>
<evidence type="ECO:0000256" key="4">
    <source>
        <dbReference type="ARBA" id="ARBA00023268"/>
    </source>
</evidence>
<dbReference type="PROSITE" id="PS00012">
    <property type="entry name" value="PHOSPHOPANTETHEINE"/>
    <property type="match status" value="1"/>
</dbReference>
<evidence type="ECO:0000313" key="7">
    <source>
        <dbReference type="Proteomes" id="UP001518140"/>
    </source>
</evidence>
<dbReference type="Pfam" id="PF08240">
    <property type="entry name" value="ADH_N"/>
    <property type="match status" value="1"/>
</dbReference>
<dbReference type="SMART" id="SM00823">
    <property type="entry name" value="PKS_PP"/>
    <property type="match status" value="1"/>
</dbReference>
<dbReference type="PROSITE" id="PS50075">
    <property type="entry name" value="CARRIER"/>
    <property type="match status" value="1"/>
</dbReference>
<dbReference type="PANTHER" id="PTHR43775:SF51">
    <property type="entry name" value="INACTIVE PHENOLPHTHIOCEROL SYNTHESIS POLYKETIDE SYNTHASE TYPE I PKS1-RELATED"/>
    <property type="match status" value="1"/>
</dbReference>
<dbReference type="Pfam" id="PF13602">
    <property type="entry name" value="ADH_zinc_N_2"/>
    <property type="match status" value="1"/>
</dbReference>
<dbReference type="Pfam" id="PF22953">
    <property type="entry name" value="SpnB_Rossmann"/>
    <property type="match status" value="1"/>
</dbReference>
<feature type="non-terminal residue" evidence="6">
    <location>
        <position position="1"/>
    </location>
</feature>
<dbReference type="InterPro" id="IPR013968">
    <property type="entry name" value="PKS_KR"/>
</dbReference>
<organism evidence="6 7">
    <name type="scientific">Streptomyces ureilyticus</name>
    <dbReference type="NCBI Taxonomy" id="1775131"/>
    <lineage>
        <taxon>Bacteria</taxon>
        <taxon>Bacillati</taxon>
        <taxon>Actinomycetota</taxon>
        <taxon>Actinomycetes</taxon>
        <taxon>Kitasatosporales</taxon>
        <taxon>Streptomycetaceae</taxon>
        <taxon>Streptomyces</taxon>
    </lineage>
</organism>
<dbReference type="Proteomes" id="UP001518140">
    <property type="component" value="Unassembled WGS sequence"/>
</dbReference>
<gene>
    <name evidence="6" type="ORF">G6048_46860</name>
</gene>
<dbReference type="Gene3D" id="3.90.180.10">
    <property type="entry name" value="Medium-chain alcohol dehydrogenases, catalytic domain"/>
    <property type="match status" value="1"/>
</dbReference>
<dbReference type="CDD" id="cd05195">
    <property type="entry name" value="enoyl_red"/>
    <property type="match status" value="1"/>
</dbReference>
<dbReference type="InterPro" id="IPR013154">
    <property type="entry name" value="ADH-like_N"/>
</dbReference>
<evidence type="ECO:0000259" key="5">
    <source>
        <dbReference type="PROSITE" id="PS50075"/>
    </source>
</evidence>
<dbReference type="Pfam" id="PF08659">
    <property type="entry name" value="KR"/>
    <property type="match status" value="1"/>
</dbReference>
<evidence type="ECO:0000256" key="2">
    <source>
        <dbReference type="ARBA" id="ARBA00022553"/>
    </source>
</evidence>
<dbReference type="SMART" id="SM00829">
    <property type="entry name" value="PKS_ER"/>
    <property type="match status" value="1"/>
</dbReference>
<dbReference type="SMART" id="SM01294">
    <property type="entry name" value="PKS_PP_betabranch"/>
    <property type="match status" value="1"/>
</dbReference>
<dbReference type="InterPro" id="IPR002364">
    <property type="entry name" value="Quin_OxRdtase/zeta-crystal_CS"/>
</dbReference>
<dbReference type="PANTHER" id="PTHR43775">
    <property type="entry name" value="FATTY ACID SYNTHASE"/>
    <property type="match status" value="1"/>
</dbReference>
<comment type="caution">
    <text evidence="6">The sequence shown here is derived from an EMBL/GenBank/DDBJ whole genome shotgun (WGS) entry which is preliminary data.</text>
</comment>
<proteinExistence type="predicted"/>
<accession>A0ABX0E6C4</accession>
<dbReference type="EMBL" id="JAAKZX010000372">
    <property type="protein sequence ID" value="NGO49278.1"/>
    <property type="molecule type" value="Genomic_DNA"/>
</dbReference>
<dbReference type="SUPFAM" id="SSF47336">
    <property type="entry name" value="ACP-like"/>
    <property type="match status" value="1"/>
</dbReference>
<keyword evidence="7" id="KW-1185">Reference proteome</keyword>
<dbReference type="CDD" id="cd08956">
    <property type="entry name" value="KR_3_FAS_SDR_x"/>
    <property type="match status" value="1"/>
</dbReference>
<name>A0ABX0E6C4_9ACTN</name>
<keyword evidence="2" id="KW-0597">Phosphoprotein</keyword>
<reference evidence="6 7" key="1">
    <citation type="submission" date="2020-02" db="EMBL/GenBank/DDBJ databases">
        <title>Whole-genome analyses of novel actinobacteria.</title>
        <authorList>
            <person name="Sahin N."/>
            <person name="Tokatli A."/>
        </authorList>
    </citation>
    <scope>NUCLEOTIDE SEQUENCE [LARGE SCALE GENOMIC DNA]</scope>
    <source>
        <strain evidence="6 7">YC419</strain>
    </source>
</reference>
<dbReference type="RefSeq" id="WP_165345712.1">
    <property type="nucleotide sequence ID" value="NZ_JAAKZX010000372.1"/>
</dbReference>
<dbReference type="InterPro" id="IPR036291">
    <property type="entry name" value="NAD(P)-bd_dom_sf"/>
</dbReference>
<dbReference type="PROSITE" id="PS01162">
    <property type="entry name" value="QOR_ZETA_CRYSTAL"/>
    <property type="match status" value="1"/>
</dbReference>
<dbReference type="SMART" id="SM00822">
    <property type="entry name" value="PKS_KR"/>
    <property type="match status" value="1"/>
</dbReference>
<dbReference type="SUPFAM" id="SSF51735">
    <property type="entry name" value="NAD(P)-binding Rossmann-fold domains"/>
    <property type="match status" value="3"/>
</dbReference>
<feature type="domain" description="Carrier" evidence="5">
    <location>
        <begin position="687"/>
        <end position="762"/>
    </location>
</feature>
<dbReference type="InterPro" id="IPR020843">
    <property type="entry name" value="ER"/>
</dbReference>
<dbReference type="InterPro" id="IPR057326">
    <property type="entry name" value="KR_dom"/>
</dbReference>
<keyword evidence="3" id="KW-0808">Transferase</keyword>
<dbReference type="Pfam" id="PF00550">
    <property type="entry name" value="PP-binding"/>
    <property type="match status" value="1"/>
</dbReference>
<dbReference type="InterPro" id="IPR020806">
    <property type="entry name" value="PKS_PP-bd"/>
</dbReference>
<evidence type="ECO:0000256" key="3">
    <source>
        <dbReference type="ARBA" id="ARBA00022679"/>
    </source>
</evidence>